<evidence type="ECO:0000313" key="14">
    <source>
        <dbReference type="Proteomes" id="UP000724149"/>
    </source>
</evidence>
<evidence type="ECO:0000256" key="10">
    <source>
        <dbReference type="SAM" id="Phobius"/>
    </source>
</evidence>
<dbReference type="Pfam" id="PF00672">
    <property type="entry name" value="HAMP"/>
    <property type="match status" value="1"/>
</dbReference>
<dbReference type="SMART" id="SM00283">
    <property type="entry name" value="MA"/>
    <property type="match status" value="1"/>
</dbReference>
<keyword evidence="3" id="KW-0145">Chemotaxis</keyword>
<evidence type="ECO:0000256" key="8">
    <source>
        <dbReference type="PROSITE-ProRule" id="PRU00284"/>
    </source>
</evidence>
<feature type="transmembrane region" description="Helical" evidence="10">
    <location>
        <begin position="282"/>
        <end position="302"/>
    </location>
</feature>
<evidence type="ECO:0000256" key="5">
    <source>
        <dbReference type="ARBA" id="ARBA00022989"/>
    </source>
</evidence>
<evidence type="ECO:0000256" key="4">
    <source>
        <dbReference type="ARBA" id="ARBA00022692"/>
    </source>
</evidence>
<dbReference type="Gene3D" id="3.30.450.20">
    <property type="entry name" value="PAS domain"/>
    <property type="match status" value="1"/>
</dbReference>
<keyword evidence="2" id="KW-1003">Cell membrane</keyword>
<reference evidence="13 14" key="1">
    <citation type="journal article" date="2021" name="Sci. Rep.">
        <title>The distribution of antibiotic resistance genes in chicken gut microbiota commensals.</title>
        <authorList>
            <person name="Juricova H."/>
            <person name="Matiasovicova J."/>
            <person name="Kubasova T."/>
            <person name="Cejkova D."/>
            <person name="Rychlik I."/>
        </authorList>
    </citation>
    <scope>NUCLEOTIDE SEQUENCE [LARGE SCALE GENOMIC DNA]</scope>
    <source>
        <strain evidence="13 14">An564</strain>
    </source>
</reference>
<name>A0ABS2GM98_9FIRM</name>
<comment type="caution">
    <text evidence="13">The sequence shown here is derived from an EMBL/GenBank/DDBJ whole genome shotgun (WGS) entry which is preliminary data.</text>
</comment>
<dbReference type="EMBL" id="JACSNR010000004">
    <property type="protein sequence ID" value="MBM6923116.1"/>
    <property type="molecule type" value="Genomic_DNA"/>
</dbReference>
<protein>
    <submittedName>
        <fullName evidence="13">Methyl-accepting chemotaxis protein</fullName>
    </submittedName>
</protein>
<dbReference type="CDD" id="cd12912">
    <property type="entry name" value="PDC2_MCP_like"/>
    <property type="match status" value="1"/>
</dbReference>
<dbReference type="Gene3D" id="6.10.340.10">
    <property type="match status" value="1"/>
</dbReference>
<comment type="subcellular location">
    <subcellularLocation>
        <location evidence="1">Cell membrane</location>
        <topology evidence="1">Multi-pass membrane protein</topology>
    </subcellularLocation>
</comment>
<feature type="compositionally biased region" description="Polar residues" evidence="9">
    <location>
        <begin position="667"/>
        <end position="676"/>
    </location>
</feature>
<feature type="transmembrane region" description="Helical" evidence="10">
    <location>
        <begin position="12"/>
        <end position="32"/>
    </location>
</feature>
<dbReference type="Pfam" id="PF02743">
    <property type="entry name" value="dCache_1"/>
    <property type="match status" value="1"/>
</dbReference>
<dbReference type="Gene3D" id="1.10.287.950">
    <property type="entry name" value="Methyl-accepting chemotaxis protein"/>
    <property type="match status" value="1"/>
</dbReference>
<dbReference type="InterPro" id="IPR004089">
    <property type="entry name" value="MCPsignal_dom"/>
</dbReference>
<comment type="similarity">
    <text evidence="7">Belongs to the methyl-accepting chemotaxis (MCP) protein family.</text>
</comment>
<dbReference type="Proteomes" id="UP000724149">
    <property type="component" value="Unassembled WGS sequence"/>
</dbReference>
<gene>
    <name evidence="13" type="ORF">H9X81_05335</name>
</gene>
<evidence type="ECO:0000256" key="7">
    <source>
        <dbReference type="ARBA" id="ARBA00029447"/>
    </source>
</evidence>
<evidence type="ECO:0000256" key="1">
    <source>
        <dbReference type="ARBA" id="ARBA00004651"/>
    </source>
</evidence>
<dbReference type="InterPro" id="IPR003660">
    <property type="entry name" value="HAMP_dom"/>
</dbReference>
<dbReference type="InterPro" id="IPR029151">
    <property type="entry name" value="Sensor-like_sf"/>
</dbReference>
<evidence type="ECO:0000256" key="9">
    <source>
        <dbReference type="SAM" id="MobiDB-lite"/>
    </source>
</evidence>
<keyword evidence="5 10" id="KW-1133">Transmembrane helix</keyword>
<sequence>MKSIRTKIMAGIVCTVTAFLLIVGGVSIYMSYSSSVSQLEDSMKTTATITASRIEKELEAYRNVAISFGARSDIAGNTLTAEEKATLMNQWAQKYNMTRSNILDANGIGLLDGNDYSDRDYYTECMKGNSYISTPVVSKVTGELTIIVAAPLWEDGVVDSNVIGVVYFVPQETFLNDIVSSIHISENGSAYMLDKNGNTIAHEDIQLVRNQDNTIADSKNDPTLKDLAAYESKMIAGESGSGTYEYNGETKYIAYSPVANTDGWSVAINAPVSDFTQATVQAILVVIALVIVSIIVAVLIGFRLAALISKPITLCANRLNLLAEGDLRTPVPQITTKDETGVLAKSTGIIVDTLSALIDDECYLLESMAAGNFDVDSKDKSLYRGDFTTLLTSIENIIDKLSDTLHQINIAADQVSAGSDQVSAGAQALSQGATEQASSVQELAATITEISNNTLNTSNAARQASDTATNAGNQLMATKDKMEELVSAMQDIKNSSNQIRNIIKTIEDIAFQTNILALNAAVEAARAGAAGRGFAVVADEVRNLASKSSEASKNTSALIADSIVSVERGSNIVDEVAGLMEATAEGARAAVSIMDTISQETDNEAQAIKQVTVGIDQISSVVQTNSATAEQSAAASEELSGQANMLRELISGFKLRNVSTGSSWQSFGMSDSALNTSDRESVPFGSDKY</sequence>
<accession>A0ABS2GM98</accession>
<evidence type="ECO:0000313" key="13">
    <source>
        <dbReference type="EMBL" id="MBM6923116.1"/>
    </source>
</evidence>
<keyword evidence="6 10" id="KW-0472">Membrane</keyword>
<dbReference type="InterPro" id="IPR051310">
    <property type="entry name" value="MCP_chemotaxis"/>
</dbReference>
<feature type="domain" description="HAMP" evidence="12">
    <location>
        <begin position="306"/>
        <end position="359"/>
    </location>
</feature>
<evidence type="ECO:0000259" key="12">
    <source>
        <dbReference type="PROSITE" id="PS50885"/>
    </source>
</evidence>
<evidence type="ECO:0000256" key="3">
    <source>
        <dbReference type="ARBA" id="ARBA00022500"/>
    </source>
</evidence>
<feature type="region of interest" description="Disordered" evidence="9">
    <location>
        <begin position="667"/>
        <end position="689"/>
    </location>
</feature>
<dbReference type="PANTHER" id="PTHR43531:SF11">
    <property type="entry name" value="METHYL-ACCEPTING CHEMOTAXIS PROTEIN 3"/>
    <property type="match status" value="1"/>
</dbReference>
<dbReference type="SUPFAM" id="SSF58104">
    <property type="entry name" value="Methyl-accepting chemotaxis protein (MCP) signaling domain"/>
    <property type="match status" value="1"/>
</dbReference>
<keyword evidence="4 10" id="KW-0812">Transmembrane</keyword>
<dbReference type="CDD" id="cd12914">
    <property type="entry name" value="PDC1_DGC_like"/>
    <property type="match status" value="1"/>
</dbReference>
<proteinExistence type="inferred from homology"/>
<dbReference type="InterPro" id="IPR033479">
    <property type="entry name" value="dCache_1"/>
</dbReference>
<dbReference type="PROSITE" id="PS50885">
    <property type="entry name" value="HAMP"/>
    <property type="match status" value="1"/>
</dbReference>
<dbReference type="PANTHER" id="PTHR43531">
    <property type="entry name" value="PROTEIN ICFG"/>
    <property type="match status" value="1"/>
</dbReference>
<keyword evidence="14" id="KW-1185">Reference proteome</keyword>
<keyword evidence="8" id="KW-0807">Transducer</keyword>
<organism evidence="13 14">
    <name type="scientific">Hydrogenoanaerobacterium saccharovorans</name>
    <dbReference type="NCBI Taxonomy" id="474960"/>
    <lineage>
        <taxon>Bacteria</taxon>
        <taxon>Bacillati</taxon>
        <taxon>Bacillota</taxon>
        <taxon>Clostridia</taxon>
        <taxon>Eubacteriales</taxon>
        <taxon>Oscillospiraceae</taxon>
        <taxon>Hydrogenoanaerobacterium</taxon>
    </lineage>
</organism>
<dbReference type="PROSITE" id="PS50111">
    <property type="entry name" value="CHEMOTAXIS_TRANSDUC_2"/>
    <property type="match status" value="1"/>
</dbReference>
<evidence type="ECO:0000256" key="2">
    <source>
        <dbReference type="ARBA" id="ARBA00022475"/>
    </source>
</evidence>
<evidence type="ECO:0000259" key="11">
    <source>
        <dbReference type="PROSITE" id="PS50111"/>
    </source>
</evidence>
<dbReference type="Pfam" id="PF00015">
    <property type="entry name" value="MCPsignal"/>
    <property type="match status" value="1"/>
</dbReference>
<evidence type="ECO:0000256" key="6">
    <source>
        <dbReference type="ARBA" id="ARBA00023136"/>
    </source>
</evidence>
<feature type="domain" description="Methyl-accepting transducer" evidence="11">
    <location>
        <begin position="411"/>
        <end position="640"/>
    </location>
</feature>
<dbReference type="SUPFAM" id="SSF103190">
    <property type="entry name" value="Sensory domain-like"/>
    <property type="match status" value="1"/>
</dbReference>
<feature type="compositionally biased region" description="Basic and acidic residues" evidence="9">
    <location>
        <begin position="677"/>
        <end position="689"/>
    </location>
</feature>